<feature type="transmembrane region" description="Helical" evidence="2">
    <location>
        <begin position="266"/>
        <end position="283"/>
    </location>
</feature>
<dbReference type="NCBIfam" id="TIGR02123">
    <property type="entry name" value="TRAP_fused"/>
    <property type="match status" value="1"/>
</dbReference>
<dbReference type="GO" id="GO:0022857">
    <property type="term" value="F:transmembrane transporter activity"/>
    <property type="evidence" value="ECO:0007669"/>
    <property type="project" value="UniProtKB-UniRule"/>
</dbReference>
<dbReference type="AlphaFoldDB" id="A0A845MF00"/>
<name>A0A845MF00_9PROT</name>
<dbReference type="PANTHER" id="PTHR43849:SF2">
    <property type="entry name" value="BLL3936 PROTEIN"/>
    <property type="match status" value="1"/>
</dbReference>
<feature type="transmembrane region" description="Helical" evidence="2">
    <location>
        <begin position="12"/>
        <end position="34"/>
    </location>
</feature>
<dbReference type="EMBL" id="WTVA01000002">
    <property type="protein sequence ID" value="MZR21817.1"/>
    <property type="molecule type" value="Genomic_DNA"/>
</dbReference>
<keyword evidence="2" id="KW-1133">Transmembrane helix</keyword>
<feature type="domain" description="TRAP C4-dicarboxylate transport system permease DctM subunit" evidence="3">
    <location>
        <begin position="105"/>
        <end position="538"/>
    </location>
</feature>
<comment type="subcellular location">
    <subcellularLocation>
        <location evidence="1">Cell inner membrane</location>
        <topology evidence="1">Multi-pass membrane protein</topology>
    </subcellularLocation>
</comment>
<feature type="transmembrane region" description="Helical" evidence="2">
    <location>
        <begin position="575"/>
        <end position="595"/>
    </location>
</feature>
<proteinExistence type="predicted"/>
<feature type="transmembrane region" description="Helical" evidence="2">
    <location>
        <begin position="541"/>
        <end position="563"/>
    </location>
</feature>
<organism evidence="4 5">
    <name type="scientific">Sneathiella chungangensis</name>
    <dbReference type="NCBI Taxonomy" id="1418234"/>
    <lineage>
        <taxon>Bacteria</taxon>
        <taxon>Pseudomonadati</taxon>
        <taxon>Pseudomonadota</taxon>
        <taxon>Alphaproteobacteria</taxon>
        <taxon>Sneathiellales</taxon>
        <taxon>Sneathiellaceae</taxon>
        <taxon>Sneathiella</taxon>
    </lineage>
</organism>
<feature type="transmembrane region" description="Helical" evidence="2">
    <location>
        <begin position="216"/>
        <end position="240"/>
    </location>
</feature>
<evidence type="ECO:0000313" key="4">
    <source>
        <dbReference type="EMBL" id="MZR21817.1"/>
    </source>
</evidence>
<feature type="transmembrane region" description="Helical" evidence="2">
    <location>
        <begin position="150"/>
        <end position="169"/>
    </location>
</feature>
<feature type="transmembrane region" description="Helical" evidence="2">
    <location>
        <begin position="601"/>
        <end position="619"/>
    </location>
</feature>
<keyword evidence="1" id="KW-0997">Cell inner membrane</keyword>
<feature type="transmembrane region" description="Helical" evidence="2">
    <location>
        <begin position="480"/>
        <end position="502"/>
    </location>
</feature>
<keyword evidence="1" id="KW-0813">Transport</keyword>
<accession>A0A845MF00</accession>
<feature type="transmembrane region" description="Helical" evidence="2">
    <location>
        <begin position="332"/>
        <end position="349"/>
    </location>
</feature>
<feature type="transmembrane region" description="Helical" evidence="2">
    <location>
        <begin position="118"/>
        <end position="138"/>
    </location>
</feature>
<keyword evidence="2" id="KW-0812">Transmembrane</keyword>
<dbReference type="OrthoDB" id="9759894at2"/>
<comment type="caution">
    <text evidence="4">The sequence shown here is derived from an EMBL/GenBank/DDBJ whole genome shotgun (WGS) entry which is preliminary data.</text>
</comment>
<feature type="transmembrane region" description="Helical" evidence="2">
    <location>
        <begin position="418"/>
        <end position="444"/>
    </location>
</feature>
<reference evidence="4 5" key="1">
    <citation type="journal article" date="2014" name="Int. J. Syst. Evol. Microbiol.">
        <title>Sneathiella chungangensis sp. nov., isolated from a marine sand, and emended description of the genus Sneathiella.</title>
        <authorList>
            <person name="Siamphan C."/>
            <person name="Kim H."/>
            <person name="Lee J.S."/>
            <person name="Kim W."/>
        </authorList>
    </citation>
    <scope>NUCLEOTIDE SEQUENCE [LARGE SCALE GENOMIC DNA]</scope>
    <source>
        <strain evidence="4 5">KCTC 32476</strain>
    </source>
</reference>
<dbReference type="PANTHER" id="PTHR43849">
    <property type="entry name" value="BLL3936 PROTEIN"/>
    <property type="match status" value="1"/>
</dbReference>
<evidence type="ECO:0000259" key="3">
    <source>
        <dbReference type="Pfam" id="PF06808"/>
    </source>
</evidence>
<protein>
    <submittedName>
        <fullName evidence="4">TRAP transporter fused permease subunit</fullName>
    </submittedName>
</protein>
<feature type="transmembrane region" description="Helical" evidence="2">
    <location>
        <begin position="94"/>
        <end position="111"/>
    </location>
</feature>
<feature type="transmembrane region" description="Helical" evidence="2">
    <location>
        <begin position="40"/>
        <end position="58"/>
    </location>
</feature>
<sequence length="632" mass="66982">MDKGFDRVIRIAVYVVALAMVAYHMLSAYGILIGSIEHQTVHLAFIFGLTFLVVVRSAGGPLRRLIYLAFLAGGLFVTAYVYVNLDTLEQNVGFPAPTDIAVGILMIFLTFEGTRQAWGWILPIVAFVFVAYFLFGHYLGGPLYHRQFSLGYVISYLSIGFSGIYGTFLSISANQIFLFVVFGSMMGLLRINDFLYELGKLVGRRVAGGPGQTAVVSSSLIGMVSGAAVANVAITGAFTIPYMKRAGYSAPLAGAIEATASTGGQLMPPVMGAAAFLMAFFVGVPYTDIMIAGLIPAILFYIGVMLSVQFASTAAGIKAPREMPDWSVIRRGLPMFIIPVAILTGLLLFRFSPAYAAFWAICTVVVLSFFRSGGRPTASEFLEAVTDGAIVGAQIGVSLCIVGLISQTLITTGLGGKIAGLVEVFSAGNIVIGLLLTMIVSLILGCGVPPVAAYSLVALVAIPTIIKMGVPVMAAHFFCFYFAIISAVTPPVAMGALAASAIAKANYFATAMKAFKLSLAGFIIPFFIVFNPAMTLQSTDMLNAVMSIIAIFVVLAVGTALLYGTGAVRFSGRDWLFGLVAVGASIAYALCRNILSAEIELVLFLIGLAFAVLLFMSQLRQKRMVVIDPALG</sequence>
<feature type="transmembrane region" description="Helical" evidence="2">
    <location>
        <begin position="384"/>
        <end position="406"/>
    </location>
</feature>
<keyword evidence="1" id="KW-1003">Cell membrane</keyword>
<comment type="function">
    <text evidence="1">Part of the tripartite ATP-independent periplasmic (TRAP) transport system.</text>
</comment>
<dbReference type="InterPro" id="IPR010656">
    <property type="entry name" value="DctM"/>
</dbReference>
<dbReference type="Pfam" id="PF06808">
    <property type="entry name" value="DctM"/>
    <property type="match status" value="1"/>
</dbReference>
<feature type="transmembrane region" description="Helical" evidence="2">
    <location>
        <begin position="176"/>
        <end position="196"/>
    </location>
</feature>
<gene>
    <name evidence="4" type="ORF">GQF03_05690</name>
</gene>
<evidence type="ECO:0000313" key="5">
    <source>
        <dbReference type="Proteomes" id="UP000445696"/>
    </source>
</evidence>
<dbReference type="GO" id="GO:0005886">
    <property type="term" value="C:plasma membrane"/>
    <property type="evidence" value="ECO:0007669"/>
    <property type="project" value="UniProtKB-SubCell"/>
</dbReference>
<feature type="transmembrane region" description="Helical" evidence="2">
    <location>
        <begin position="514"/>
        <end position="535"/>
    </location>
</feature>
<feature type="transmembrane region" description="Helical" evidence="2">
    <location>
        <begin position="451"/>
        <end position="474"/>
    </location>
</feature>
<feature type="transmembrane region" description="Helical" evidence="2">
    <location>
        <begin position="289"/>
        <end position="311"/>
    </location>
</feature>
<dbReference type="RefSeq" id="WP_161338253.1">
    <property type="nucleotide sequence ID" value="NZ_JBHSDG010000001.1"/>
</dbReference>
<keyword evidence="5" id="KW-1185">Reference proteome</keyword>
<evidence type="ECO:0000256" key="1">
    <source>
        <dbReference type="RuleBase" id="RU369079"/>
    </source>
</evidence>
<keyword evidence="2" id="KW-0472">Membrane</keyword>
<dbReference type="InterPro" id="IPR011853">
    <property type="entry name" value="TRAP_DctM-Dct_fused"/>
</dbReference>
<evidence type="ECO:0000256" key="2">
    <source>
        <dbReference type="SAM" id="Phobius"/>
    </source>
</evidence>
<feature type="transmembrane region" description="Helical" evidence="2">
    <location>
        <begin position="355"/>
        <end position="372"/>
    </location>
</feature>
<dbReference type="Proteomes" id="UP000445696">
    <property type="component" value="Unassembled WGS sequence"/>
</dbReference>
<feature type="transmembrane region" description="Helical" evidence="2">
    <location>
        <begin position="65"/>
        <end position="82"/>
    </location>
</feature>